<sequence length="1078" mass="114736">MDTLLEQIERGTLWQFPGGIHPPQQKTLSNQKPIARLALPSKLVLPLKQHIGANGQLIINKGQHVLKGQALTQPSGNWSLPIHAPTSGEITDIAPMPSAHPSALPELSIILTPDGKDTWTELIPAANIELLSHQALIDLIHNAGIAGMGGAGFPTYIKAESQRPIEFLIVNGVECEPYITADDMLMREHAEQIVQGIEIMQHLLTPTITIIGIEDNKPEAVGALQNASKHNPNIIVRAIPTVYPSGGEKQLIKVLTSQEVPSGGIPADIGVLVQNVGTLFAVSEAVFKGKPLIERVVTVTGSTITDARNVWALIGTEIKHLLDSQGFEPVEAQRVVMGGPMMGFTLPTVRIPVVKTTNCILAPDNSELAHAGEEKACIRCSACADVCPQTLLPQQLQWFAKGKEYDKLESYNLFDCIECGACSYVCPSEIPLVQYYRVAKAEIREQKLEQINAERAKVRFEARKARLKQEQEERKNRHSRTSSRPAKPAAEKAKVADALSRVTQKQGEKSAVQAAIERAKAKKMADGSVQPDNSEMMREREKRKEQARQYKAQKQHDDTPNDNKSAVAAAIARAKAKKAAKLSDDQTNTDLDTTKPCASETPSPDETKADPRKAAVAAAIARAKAKKAAKPSDGNVPEEVSETAETHSDTEPRKAAVAAAIERAKAKKAAKLAQTQSSDEAPHENNAEPESKSELDTAEPVNADADVDPRKAAVAAAIARAKAKKAAKLAQAQSSDEAPHEVNAESESKPELDTAEPVNAEADVDPRKAAVAAAIARAKAKKAAKLAQTQSSDEAPHEVNTEPESTPELDTAEPVNAEADVDPRKAAVAAAIARAKAKKAAKLAQAQSGDEAPHKNNAEPESKSELDTAEPINAKADVDPRKTAVAAAIARAKAKKAAKLAQAQSSDEAPHEVNTESESTPELDTAEPINAEADVDPRKAAVAAAIAQAKAKKAAKLAQAHGSDEAPHEINAKSESKSELDTAEPVNAKADVDPRKAAVAAAIARAKAKKAAKLAQAHGSDEASHTTSPESESKPELDTAEPVNSETDVDPRKAAVAAAIARAKAKKKLKEQEGNDPS</sequence>
<evidence type="ECO:0000256" key="4">
    <source>
        <dbReference type="ARBA" id="ARBA00022737"/>
    </source>
</evidence>
<evidence type="ECO:0000256" key="1">
    <source>
        <dbReference type="ARBA" id="ARBA00022448"/>
    </source>
</evidence>
<comment type="function">
    <text evidence="8">Part of a membrane-bound complex that couples electron transfer with translocation of ions across the membrane.</text>
</comment>
<keyword evidence="4 8" id="KW-0677">Repeat</keyword>
<keyword evidence="8" id="KW-1003">Cell membrane</keyword>
<dbReference type="InterPro" id="IPR011538">
    <property type="entry name" value="Nuo51_FMN-bd"/>
</dbReference>
<keyword evidence="8" id="KW-0472">Membrane</keyword>
<feature type="domain" description="4Fe-4S ferredoxin-type" evidence="10">
    <location>
        <begin position="367"/>
        <end position="397"/>
    </location>
</feature>
<dbReference type="PROSITE" id="PS51379">
    <property type="entry name" value="4FE4S_FER_2"/>
    <property type="match status" value="2"/>
</dbReference>
<dbReference type="GO" id="GO:0046872">
    <property type="term" value="F:metal ion binding"/>
    <property type="evidence" value="ECO:0007669"/>
    <property type="project" value="UniProtKB-KW"/>
</dbReference>
<dbReference type="InterPro" id="IPR017900">
    <property type="entry name" value="4Fe4S_Fe_S_CS"/>
</dbReference>
<dbReference type="Gene3D" id="3.40.50.11540">
    <property type="entry name" value="NADH-ubiquinone oxidoreductase 51kDa subunit"/>
    <property type="match status" value="1"/>
</dbReference>
<gene>
    <name evidence="8" type="primary">rnfC</name>
    <name evidence="11" type="ORF">CWC19_18630</name>
</gene>
<feature type="domain" description="4Fe-4S ferredoxin-type" evidence="10">
    <location>
        <begin position="407"/>
        <end position="436"/>
    </location>
</feature>
<evidence type="ECO:0000256" key="5">
    <source>
        <dbReference type="ARBA" id="ARBA00022982"/>
    </source>
</evidence>
<feature type="region of interest" description="Disordered" evidence="9">
    <location>
        <begin position="946"/>
        <end position="1055"/>
    </location>
</feature>
<dbReference type="NCBIfam" id="TIGR01945">
    <property type="entry name" value="rnfC"/>
    <property type="match status" value="1"/>
</dbReference>
<comment type="cofactor">
    <cofactor evidence="8">
        <name>[4Fe-4S] cluster</name>
        <dbReference type="ChEBI" id="CHEBI:49883"/>
    </cofactor>
    <text evidence="8">Binds 2 [4Fe-4S] clusters per subunit.</text>
</comment>
<organism evidence="11 12">
    <name type="scientific">Pseudoalteromonas aurantia</name>
    <dbReference type="NCBI Taxonomy" id="43654"/>
    <lineage>
        <taxon>Bacteria</taxon>
        <taxon>Pseudomonadati</taxon>
        <taxon>Pseudomonadota</taxon>
        <taxon>Gammaproteobacteria</taxon>
        <taxon>Alteromonadales</taxon>
        <taxon>Pseudoalteromonadaceae</taxon>
        <taxon>Pseudoalteromonas</taxon>
    </lineage>
</organism>
<keyword evidence="5 8" id="KW-0249">Electron transport</keyword>
<evidence type="ECO:0000256" key="6">
    <source>
        <dbReference type="ARBA" id="ARBA00023004"/>
    </source>
</evidence>
<proteinExistence type="inferred from homology"/>
<keyword evidence="1 8" id="KW-0813">Transport</keyword>
<feature type="compositionally biased region" description="Basic and acidic residues" evidence="9">
    <location>
        <begin position="962"/>
        <end position="980"/>
    </location>
</feature>
<feature type="binding site" evidence="8">
    <location>
        <position position="380"/>
    </location>
    <ligand>
        <name>[4Fe-4S] cluster</name>
        <dbReference type="ChEBI" id="CHEBI:49883"/>
        <label>1</label>
    </ligand>
</feature>
<dbReference type="FunFam" id="3.30.70.20:FF:000044">
    <property type="entry name" value="Ion-translocating oxidoreductase complex subunit C"/>
    <property type="match status" value="1"/>
</dbReference>
<dbReference type="GO" id="GO:0051539">
    <property type="term" value="F:4 iron, 4 sulfur cluster binding"/>
    <property type="evidence" value="ECO:0007669"/>
    <property type="project" value="UniProtKB-KW"/>
</dbReference>
<dbReference type="GO" id="GO:0022900">
    <property type="term" value="P:electron transport chain"/>
    <property type="evidence" value="ECO:0007669"/>
    <property type="project" value="UniProtKB-UniRule"/>
</dbReference>
<evidence type="ECO:0000256" key="8">
    <source>
        <dbReference type="HAMAP-Rule" id="MF_00461"/>
    </source>
</evidence>
<evidence type="ECO:0000256" key="7">
    <source>
        <dbReference type="ARBA" id="ARBA00023014"/>
    </source>
</evidence>
<feature type="compositionally biased region" description="Basic and acidic residues" evidence="9">
    <location>
        <begin position="737"/>
        <end position="752"/>
    </location>
</feature>
<dbReference type="EC" id="7.-.-.-" evidence="8"/>
<feature type="binding site" evidence="8">
    <location>
        <position position="419"/>
    </location>
    <ligand>
        <name>[4Fe-4S] cluster</name>
        <dbReference type="ChEBI" id="CHEBI:49883"/>
        <label>2</label>
    </ligand>
</feature>
<dbReference type="SUPFAM" id="SSF142019">
    <property type="entry name" value="Nqo1 FMN-binding domain-like"/>
    <property type="match status" value="1"/>
</dbReference>
<feature type="compositionally biased region" description="Basic and acidic residues" evidence="9">
    <location>
        <begin position="851"/>
        <end position="866"/>
    </location>
</feature>
<feature type="compositionally biased region" description="Basic and acidic residues" evidence="9">
    <location>
        <begin position="535"/>
        <end position="561"/>
    </location>
</feature>
<dbReference type="Gene3D" id="3.30.70.20">
    <property type="match status" value="1"/>
</dbReference>
<dbReference type="SUPFAM" id="SSF46548">
    <property type="entry name" value="alpha-helical ferredoxin"/>
    <property type="match status" value="1"/>
</dbReference>
<feature type="compositionally biased region" description="Low complexity" evidence="9">
    <location>
        <begin position="564"/>
        <end position="573"/>
    </location>
</feature>
<dbReference type="Pfam" id="PF01512">
    <property type="entry name" value="Complex1_51K"/>
    <property type="match status" value="1"/>
</dbReference>
<dbReference type="PANTHER" id="PTHR43034:SF2">
    <property type="entry name" value="ION-TRANSLOCATING OXIDOREDUCTASE COMPLEX SUBUNIT C"/>
    <property type="match status" value="1"/>
</dbReference>
<feature type="binding site" evidence="8">
    <location>
        <position position="416"/>
    </location>
    <ligand>
        <name>[4Fe-4S] cluster</name>
        <dbReference type="ChEBI" id="CHEBI:49883"/>
        <label>2</label>
    </ligand>
</feature>
<protein>
    <recommendedName>
        <fullName evidence="8">Ion-translocating oxidoreductase complex subunit C</fullName>
        <ecNumber evidence="8">7.-.-.-</ecNumber>
    </recommendedName>
    <alternativeName>
        <fullName evidence="8">Rnf electron transport complex subunit C</fullName>
    </alternativeName>
</protein>
<name>A0A5S3V1H1_9GAMM</name>
<keyword evidence="6 8" id="KW-0408">Iron</keyword>
<keyword evidence="3 8" id="KW-0479">Metal-binding</keyword>
<evidence type="ECO:0000313" key="12">
    <source>
        <dbReference type="Proteomes" id="UP000307217"/>
    </source>
</evidence>
<dbReference type="Pfam" id="PF12838">
    <property type="entry name" value="Fer4_7"/>
    <property type="match status" value="1"/>
</dbReference>
<feature type="binding site" evidence="8">
    <location>
        <position position="387"/>
    </location>
    <ligand>
        <name>[4Fe-4S] cluster</name>
        <dbReference type="ChEBI" id="CHEBI:49883"/>
        <label>2</label>
    </ligand>
</feature>
<dbReference type="AlphaFoldDB" id="A0A5S3V1H1"/>
<feature type="region of interest" description="Disordered" evidence="9">
    <location>
        <begin position="465"/>
        <end position="934"/>
    </location>
</feature>
<keyword evidence="2 8" id="KW-0004">4Fe-4S</keyword>
<dbReference type="InterPro" id="IPR026902">
    <property type="entry name" value="RnfC_N"/>
</dbReference>
<feature type="compositionally biased region" description="Basic and acidic residues" evidence="9">
    <location>
        <begin position="680"/>
        <end position="695"/>
    </location>
</feature>
<comment type="caution">
    <text evidence="11">The sequence shown here is derived from an EMBL/GenBank/DDBJ whole genome shotgun (WGS) entry which is preliminary data.</text>
</comment>
<dbReference type="PROSITE" id="PS00198">
    <property type="entry name" value="4FE4S_FER_1"/>
    <property type="match status" value="1"/>
</dbReference>
<reference evidence="12" key="2">
    <citation type="submission" date="2019-06" db="EMBL/GenBank/DDBJ databases">
        <title>Co-occurence of chitin degradation, pigmentation and bioactivity in marine Pseudoalteromonas.</title>
        <authorList>
            <person name="Sonnenschein E.C."/>
            <person name="Bech P.K."/>
        </authorList>
    </citation>
    <scope>NUCLEOTIDE SEQUENCE [LARGE SCALE GENOMIC DNA]</scope>
    <source>
        <strain evidence="12">S3790</strain>
    </source>
</reference>
<dbReference type="Proteomes" id="UP000307217">
    <property type="component" value="Unassembled WGS sequence"/>
</dbReference>
<dbReference type="NCBIfam" id="NF003454">
    <property type="entry name" value="PRK05035.1"/>
    <property type="match status" value="1"/>
</dbReference>
<dbReference type="HAMAP" id="MF_00461">
    <property type="entry name" value="RsxC_RnfC"/>
    <property type="match status" value="1"/>
</dbReference>
<dbReference type="EMBL" id="PNBX01000113">
    <property type="protein sequence ID" value="TMO64111.1"/>
    <property type="molecule type" value="Genomic_DNA"/>
</dbReference>
<evidence type="ECO:0000259" key="10">
    <source>
        <dbReference type="PROSITE" id="PS51379"/>
    </source>
</evidence>
<evidence type="ECO:0000256" key="3">
    <source>
        <dbReference type="ARBA" id="ARBA00022723"/>
    </source>
</evidence>
<dbReference type="Pfam" id="PF13375">
    <property type="entry name" value="RnfC_N"/>
    <property type="match status" value="1"/>
</dbReference>
<accession>A0A5S3V1H1</accession>
<comment type="subunit">
    <text evidence="8">The complex is composed of six subunits: RnfA, RnfB, RnfC, RnfD, RnfE and RnfG.</text>
</comment>
<comment type="subcellular location">
    <subcellularLocation>
        <location evidence="8">Cell inner membrane</location>
        <topology evidence="8">Peripheral membrane protein</topology>
    </subcellularLocation>
</comment>
<feature type="binding site" evidence="8">
    <location>
        <position position="383"/>
    </location>
    <ligand>
        <name>[4Fe-4S] cluster</name>
        <dbReference type="ChEBI" id="CHEBI:49883"/>
        <label>1</label>
    </ligand>
</feature>
<dbReference type="InterPro" id="IPR017896">
    <property type="entry name" value="4Fe4S_Fe-S-bd"/>
</dbReference>
<feature type="binding site" evidence="8">
    <location>
        <position position="377"/>
    </location>
    <ligand>
        <name>[4Fe-4S] cluster</name>
        <dbReference type="ChEBI" id="CHEBI:49883"/>
        <label>1</label>
    </ligand>
</feature>
<reference evidence="11 12" key="1">
    <citation type="submission" date="2018-01" db="EMBL/GenBank/DDBJ databases">
        <authorList>
            <person name="Paulsen S."/>
            <person name="Gram L.K."/>
        </authorList>
    </citation>
    <scope>NUCLEOTIDE SEQUENCE [LARGE SCALE GENOMIC DNA]</scope>
    <source>
        <strain evidence="11 12">S3790</strain>
    </source>
</reference>
<dbReference type="PANTHER" id="PTHR43034">
    <property type="entry name" value="ION-TRANSLOCATING OXIDOREDUCTASE COMPLEX SUBUNIT C"/>
    <property type="match status" value="1"/>
</dbReference>
<keyword evidence="8" id="KW-1278">Translocase</keyword>
<keyword evidence="8" id="KW-0997">Cell inner membrane</keyword>
<dbReference type="GO" id="GO:0005886">
    <property type="term" value="C:plasma membrane"/>
    <property type="evidence" value="ECO:0007669"/>
    <property type="project" value="UniProtKB-SubCell"/>
</dbReference>
<feature type="binding site" evidence="8">
    <location>
        <position position="422"/>
    </location>
    <ligand>
        <name>[4Fe-4S] cluster</name>
        <dbReference type="ChEBI" id="CHEBI:49883"/>
        <label>2</label>
    </ligand>
</feature>
<dbReference type="GO" id="GO:0009055">
    <property type="term" value="F:electron transfer activity"/>
    <property type="evidence" value="ECO:0007669"/>
    <property type="project" value="InterPro"/>
</dbReference>
<feature type="compositionally biased region" description="Basic and acidic residues" evidence="9">
    <location>
        <begin position="644"/>
        <end position="654"/>
    </location>
</feature>
<evidence type="ECO:0000313" key="11">
    <source>
        <dbReference type="EMBL" id="TMO64111.1"/>
    </source>
</evidence>
<feature type="binding site" evidence="8">
    <location>
        <position position="426"/>
    </location>
    <ligand>
        <name>[4Fe-4S] cluster</name>
        <dbReference type="ChEBI" id="CHEBI:49883"/>
        <label>1</label>
    </ligand>
</feature>
<dbReference type="OrthoDB" id="9767754at2"/>
<dbReference type="InterPro" id="IPR037225">
    <property type="entry name" value="Nuo51_FMN-bd_sf"/>
</dbReference>
<feature type="compositionally biased region" description="Basic and acidic residues" evidence="9">
    <location>
        <begin position="465"/>
        <end position="475"/>
    </location>
</feature>
<dbReference type="InterPro" id="IPR010208">
    <property type="entry name" value="Ion_transpt_RnfC/RsxC"/>
</dbReference>
<evidence type="ECO:0000256" key="2">
    <source>
        <dbReference type="ARBA" id="ARBA00022485"/>
    </source>
</evidence>
<comment type="similarity">
    <text evidence="8">Belongs to the 4Fe4S bacterial-type ferredoxin family. RnfC subfamily.</text>
</comment>
<evidence type="ECO:0000256" key="9">
    <source>
        <dbReference type="SAM" id="MobiDB-lite"/>
    </source>
</evidence>
<keyword evidence="7 8" id="KW-0411">Iron-sulfur</keyword>